<name>A0A0A9HQS7_ARUDO</name>
<dbReference type="AlphaFoldDB" id="A0A0A9HQS7"/>
<organism evidence="1">
    <name type="scientific">Arundo donax</name>
    <name type="common">Giant reed</name>
    <name type="synonym">Donax arundinaceus</name>
    <dbReference type="NCBI Taxonomy" id="35708"/>
    <lineage>
        <taxon>Eukaryota</taxon>
        <taxon>Viridiplantae</taxon>
        <taxon>Streptophyta</taxon>
        <taxon>Embryophyta</taxon>
        <taxon>Tracheophyta</taxon>
        <taxon>Spermatophyta</taxon>
        <taxon>Magnoliopsida</taxon>
        <taxon>Liliopsida</taxon>
        <taxon>Poales</taxon>
        <taxon>Poaceae</taxon>
        <taxon>PACMAD clade</taxon>
        <taxon>Arundinoideae</taxon>
        <taxon>Arundineae</taxon>
        <taxon>Arundo</taxon>
    </lineage>
</organism>
<reference evidence="1" key="1">
    <citation type="submission" date="2014-09" db="EMBL/GenBank/DDBJ databases">
        <authorList>
            <person name="Magalhaes I.L.F."/>
            <person name="Oliveira U."/>
            <person name="Santos F.R."/>
            <person name="Vidigal T.H.D.A."/>
            <person name="Brescovit A.D."/>
            <person name="Santos A.J."/>
        </authorList>
    </citation>
    <scope>NUCLEOTIDE SEQUENCE</scope>
    <source>
        <tissue evidence="1">Shoot tissue taken approximately 20 cm above the soil surface</tissue>
    </source>
</reference>
<accession>A0A0A9HQS7</accession>
<dbReference type="EMBL" id="GBRH01162623">
    <property type="protein sequence ID" value="JAE35273.1"/>
    <property type="molecule type" value="Transcribed_RNA"/>
</dbReference>
<proteinExistence type="predicted"/>
<reference evidence="1" key="2">
    <citation type="journal article" date="2015" name="Data Brief">
        <title>Shoot transcriptome of the giant reed, Arundo donax.</title>
        <authorList>
            <person name="Barrero R.A."/>
            <person name="Guerrero F.D."/>
            <person name="Moolhuijzen P."/>
            <person name="Goolsby J.A."/>
            <person name="Tidwell J."/>
            <person name="Bellgard S.E."/>
            <person name="Bellgard M.I."/>
        </authorList>
    </citation>
    <scope>NUCLEOTIDE SEQUENCE</scope>
    <source>
        <tissue evidence="1">Shoot tissue taken approximately 20 cm above the soil surface</tissue>
    </source>
</reference>
<sequence length="68" mass="8074">MDRSTLLWYQRYFDFLSLLYQHGHLCIPLSPSSRKGKTEVWTKLEVLSLQRKGQSDLRIPKRQVLLAK</sequence>
<protein>
    <submittedName>
        <fullName evidence="1">Uncharacterized protein</fullName>
    </submittedName>
</protein>
<evidence type="ECO:0000313" key="1">
    <source>
        <dbReference type="EMBL" id="JAE35273.1"/>
    </source>
</evidence>